<keyword evidence="2 4" id="KW-0371">Homeobox</keyword>
<organism evidence="7 8">
    <name type="scientific">Byssothecium circinans</name>
    <dbReference type="NCBI Taxonomy" id="147558"/>
    <lineage>
        <taxon>Eukaryota</taxon>
        <taxon>Fungi</taxon>
        <taxon>Dikarya</taxon>
        <taxon>Ascomycota</taxon>
        <taxon>Pezizomycotina</taxon>
        <taxon>Dothideomycetes</taxon>
        <taxon>Pleosporomycetidae</taxon>
        <taxon>Pleosporales</taxon>
        <taxon>Massarineae</taxon>
        <taxon>Massarinaceae</taxon>
        <taxon>Byssothecium</taxon>
    </lineage>
</organism>
<keyword evidence="8" id="KW-1185">Reference proteome</keyword>
<dbReference type="InterPro" id="IPR009057">
    <property type="entry name" value="Homeodomain-like_sf"/>
</dbReference>
<feature type="compositionally biased region" description="Polar residues" evidence="5">
    <location>
        <begin position="79"/>
        <end position="90"/>
    </location>
</feature>
<dbReference type="InterPro" id="IPR008422">
    <property type="entry name" value="KN_HD"/>
</dbReference>
<dbReference type="SUPFAM" id="SSF46689">
    <property type="entry name" value="Homeodomain-like"/>
    <property type="match status" value="1"/>
</dbReference>
<evidence type="ECO:0000259" key="6">
    <source>
        <dbReference type="PROSITE" id="PS50071"/>
    </source>
</evidence>
<dbReference type="SMART" id="SM00389">
    <property type="entry name" value="HOX"/>
    <property type="match status" value="1"/>
</dbReference>
<dbReference type="InterPro" id="IPR050224">
    <property type="entry name" value="TALE_homeobox"/>
</dbReference>
<evidence type="ECO:0000313" key="7">
    <source>
        <dbReference type="EMBL" id="KAF1960906.1"/>
    </source>
</evidence>
<evidence type="ECO:0000256" key="4">
    <source>
        <dbReference type="PROSITE-ProRule" id="PRU00108"/>
    </source>
</evidence>
<dbReference type="GO" id="GO:0003677">
    <property type="term" value="F:DNA binding"/>
    <property type="evidence" value="ECO:0007669"/>
    <property type="project" value="UniProtKB-UniRule"/>
</dbReference>
<feature type="compositionally biased region" description="Polar residues" evidence="5">
    <location>
        <begin position="53"/>
        <end position="66"/>
    </location>
</feature>
<dbReference type="PANTHER" id="PTHR11850">
    <property type="entry name" value="HOMEOBOX PROTEIN TRANSCRIPTION FACTORS"/>
    <property type="match status" value="1"/>
</dbReference>
<dbReference type="EMBL" id="ML976982">
    <property type="protein sequence ID" value="KAF1960906.1"/>
    <property type="molecule type" value="Genomic_DNA"/>
</dbReference>
<name>A0A6A5UDB9_9PLEO</name>
<keyword evidence="1 4" id="KW-0238">DNA-binding</keyword>
<dbReference type="Proteomes" id="UP000800035">
    <property type="component" value="Unassembled WGS sequence"/>
</dbReference>
<dbReference type="AlphaFoldDB" id="A0A6A5UDB9"/>
<dbReference type="CDD" id="cd00086">
    <property type="entry name" value="homeodomain"/>
    <property type="match status" value="1"/>
</dbReference>
<proteinExistence type="predicted"/>
<feature type="domain" description="Homeobox" evidence="6">
    <location>
        <begin position="262"/>
        <end position="325"/>
    </location>
</feature>
<dbReference type="GO" id="GO:0005634">
    <property type="term" value="C:nucleus"/>
    <property type="evidence" value="ECO:0007669"/>
    <property type="project" value="UniProtKB-SubCell"/>
</dbReference>
<evidence type="ECO:0000256" key="3">
    <source>
        <dbReference type="ARBA" id="ARBA00023242"/>
    </source>
</evidence>
<evidence type="ECO:0000256" key="5">
    <source>
        <dbReference type="SAM" id="MobiDB-lite"/>
    </source>
</evidence>
<evidence type="ECO:0000256" key="1">
    <source>
        <dbReference type="ARBA" id="ARBA00023125"/>
    </source>
</evidence>
<dbReference type="PROSITE" id="PS50071">
    <property type="entry name" value="HOMEOBOX_2"/>
    <property type="match status" value="1"/>
</dbReference>
<feature type="compositionally biased region" description="Low complexity" evidence="5">
    <location>
        <begin position="110"/>
        <end position="121"/>
    </location>
</feature>
<keyword evidence="3 4" id="KW-0539">Nucleus</keyword>
<evidence type="ECO:0000313" key="8">
    <source>
        <dbReference type="Proteomes" id="UP000800035"/>
    </source>
</evidence>
<gene>
    <name evidence="7" type="ORF">CC80DRAFT_267125</name>
</gene>
<dbReference type="Gene3D" id="1.10.10.60">
    <property type="entry name" value="Homeodomain-like"/>
    <property type="match status" value="1"/>
</dbReference>
<protein>
    <recommendedName>
        <fullName evidence="6">Homeobox domain-containing protein</fullName>
    </recommendedName>
</protein>
<feature type="region of interest" description="Disordered" evidence="5">
    <location>
        <begin position="1"/>
        <end position="121"/>
    </location>
</feature>
<comment type="subcellular location">
    <subcellularLocation>
        <location evidence="4">Nucleus</location>
    </subcellularLocation>
</comment>
<evidence type="ECO:0000256" key="2">
    <source>
        <dbReference type="ARBA" id="ARBA00023155"/>
    </source>
</evidence>
<dbReference type="GO" id="GO:0006355">
    <property type="term" value="P:regulation of DNA-templated transcription"/>
    <property type="evidence" value="ECO:0007669"/>
    <property type="project" value="InterPro"/>
</dbReference>
<dbReference type="Pfam" id="PF05920">
    <property type="entry name" value="Homeobox_KN"/>
    <property type="match status" value="1"/>
</dbReference>
<dbReference type="InterPro" id="IPR001356">
    <property type="entry name" value="HD"/>
</dbReference>
<dbReference type="OrthoDB" id="10056939at2759"/>
<feature type="region of interest" description="Disordered" evidence="5">
    <location>
        <begin position="319"/>
        <end position="341"/>
    </location>
</feature>
<feature type="DNA-binding region" description="Homeobox" evidence="4">
    <location>
        <begin position="264"/>
        <end position="326"/>
    </location>
</feature>
<accession>A0A6A5UDB9</accession>
<reference evidence="7" key="1">
    <citation type="journal article" date="2020" name="Stud. Mycol.">
        <title>101 Dothideomycetes genomes: a test case for predicting lifestyles and emergence of pathogens.</title>
        <authorList>
            <person name="Haridas S."/>
            <person name="Albert R."/>
            <person name="Binder M."/>
            <person name="Bloem J."/>
            <person name="Labutti K."/>
            <person name="Salamov A."/>
            <person name="Andreopoulos B."/>
            <person name="Baker S."/>
            <person name="Barry K."/>
            <person name="Bills G."/>
            <person name="Bluhm B."/>
            <person name="Cannon C."/>
            <person name="Castanera R."/>
            <person name="Culley D."/>
            <person name="Daum C."/>
            <person name="Ezra D."/>
            <person name="Gonzalez J."/>
            <person name="Henrissat B."/>
            <person name="Kuo A."/>
            <person name="Liang C."/>
            <person name="Lipzen A."/>
            <person name="Lutzoni F."/>
            <person name="Magnuson J."/>
            <person name="Mondo S."/>
            <person name="Nolan M."/>
            <person name="Ohm R."/>
            <person name="Pangilinan J."/>
            <person name="Park H.-J."/>
            <person name="Ramirez L."/>
            <person name="Alfaro M."/>
            <person name="Sun H."/>
            <person name="Tritt A."/>
            <person name="Yoshinaga Y."/>
            <person name="Zwiers L.-H."/>
            <person name="Turgeon B."/>
            <person name="Goodwin S."/>
            <person name="Spatafora J."/>
            <person name="Crous P."/>
            <person name="Grigoriev I."/>
        </authorList>
    </citation>
    <scope>NUCLEOTIDE SEQUENCE</scope>
    <source>
        <strain evidence="7">CBS 675.92</strain>
    </source>
</reference>
<sequence>MEYLTLQDIPHRHNYHSRRMASPDAPRAGSQLPGMAQSHHMRNSPPFQPGEQRPSNTLPSFSQLMQNVREPSPPRTPSRKNVSMESSPVSRTHFDEVAWESDSKHRRTDTASSSTSAYSAYDPRHPTAVEATARAQQAAYPHHYHRPSLPYATPPPAGAVTGHARHHSASVVHASHAAGYPYHHGHSAPTAHYAAPHQAAAYEHRGSYYPEPHYEHQDPYYASVQPYMSAPPPGYEIGYHPQVQPYNNYTFQATMSADQNSFSNRKRRGNLPKEATTILKNWYAAHQDSPYPSEDEKNELVRSTMLTMNQVSNWFINARRRFPGKEGREQRGSVGHPRSAE</sequence>